<name>A0AAD7FE88_9AGAR</name>
<gene>
    <name evidence="1" type="ORF">FB45DRAFT_872118</name>
</gene>
<reference evidence="1" key="1">
    <citation type="submission" date="2023-03" db="EMBL/GenBank/DDBJ databases">
        <title>Massive genome expansion in bonnet fungi (Mycena s.s.) driven by repeated elements and novel gene families across ecological guilds.</title>
        <authorList>
            <consortium name="Lawrence Berkeley National Laboratory"/>
            <person name="Harder C.B."/>
            <person name="Miyauchi S."/>
            <person name="Viragh M."/>
            <person name="Kuo A."/>
            <person name="Thoen E."/>
            <person name="Andreopoulos B."/>
            <person name="Lu D."/>
            <person name="Skrede I."/>
            <person name="Drula E."/>
            <person name="Henrissat B."/>
            <person name="Morin E."/>
            <person name="Kohler A."/>
            <person name="Barry K."/>
            <person name="LaButti K."/>
            <person name="Morin E."/>
            <person name="Salamov A."/>
            <person name="Lipzen A."/>
            <person name="Mereny Z."/>
            <person name="Hegedus B."/>
            <person name="Baldrian P."/>
            <person name="Stursova M."/>
            <person name="Weitz H."/>
            <person name="Taylor A."/>
            <person name="Grigoriev I.V."/>
            <person name="Nagy L.G."/>
            <person name="Martin F."/>
            <person name="Kauserud H."/>
        </authorList>
    </citation>
    <scope>NUCLEOTIDE SEQUENCE</scope>
    <source>
        <strain evidence="1">9284</strain>
    </source>
</reference>
<proteinExistence type="predicted"/>
<dbReference type="EMBL" id="JARKIF010000019">
    <property type="protein sequence ID" value="KAJ7618724.1"/>
    <property type="molecule type" value="Genomic_DNA"/>
</dbReference>
<dbReference type="AlphaFoldDB" id="A0AAD7FE88"/>
<sequence>MHRTAECSTRHWNGLPTCPISGFCQAFQHHSSIPRPNDQVGIRERHEYRVLRILAAFHLRVRVFILASGWWLCYSCECEYWFPKTLVLNSIYLSVTTCSSGGTVTKLRNQLSEQSAHSTVMVGQWASDPDLIAVDEFEKQLAEGWTRNKKRKAPATAEASGSARFASPKRGETNMAISGHIWLVSTYGPSA</sequence>
<evidence type="ECO:0000313" key="1">
    <source>
        <dbReference type="EMBL" id="KAJ7618724.1"/>
    </source>
</evidence>
<accession>A0AAD7FE88</accession>
<dbReference type="Proteomes" id="UP001221142">
    <property type="component" value="Unassembled WGS sequence"/>
</dbReference>
<comment type="caution">
    <text evidence="1">The sequence shown here is derived from an EMBL/GenBank/DDBJ whole genome shotgun (WGS) entry which is preliminary data.</text>
</comment>
<keyword evidence="2" id="KW-1185">Reference proteome</keyword>
<evidence type="ECO:0000313" key="2">
    <source>
        <dbReference type="Proteomes" id="UP001221142"/>
    </source>
</evidence>
<organism evidence="1 2">
    <name type="scientific">Roridomyces roridus</name>
    <dbReference type="NCBI Taxonomy" id="1738132"/>
    <lineage>
        <taxon>Eukaryota</taxon>
        <taxon>Fungi</taxon>
        <taxon>Dikarya</taxon>
        <taxon>Basidiomycota</taxon>
        <taxon>Agaricomycotina</taxon>
        <taxon>Agaricomycetes</taxon>
        <taxon>Agaricomycetidae</taxon>
        <taxon>Agaricales</taxon>
        <taxon>Marasmiineae</taxon>
        <taxon>Mycenaceae</taxon>
        <taxon>Roridomyces</taxon>
    </lineage>
</organism>
<protein>
    <submittedName>
        <fullName evidence="1">Uncharacterized protein</fullName>
    </submittedName>
</protein>